<accession>A0A6A6W9T7</accession>
<keyword evidence="3" id="KW-1185">Reference proteome</keyword>
<sequence>MPVTARSAPIPTRDSIQGSMSKSQDQEECHPHSLITYKDLLMPWRDSPARDIPAELKEKLEEIYQTDARIKSDTEATKKRINSEFDEAYRNRPKVRHHWNLLSRAKLYLYLRRIERRRDKHQDRNARDADNRSRRLEERCKKICSKHELG</sequence>
<dbReference type="EMBL" id="ML996572">
    <property type="protein sequence ID" value="KAF2757861.1"/>
    <property type="molecule type" value="Genomic_DNA"/>
</dbReference>
<dbReference type="Proteomes" id="UP000799437">
    <property type="component" value="Unassembled WGS sequence"/>
</dbReference>
<dbReference type="GeneID" id="54485019"/>
<feature type="region of interest" description="Disordered" evidence="1">
    <location>
        <begin position="1"/>
        <end position="29"/>
    </location>
</feature>
<evidence type="ECO:0000313" key="3">
    <source>
        <dbReference type="Proteomes" id="UP000799437"/>
    </source>
</evidence>
<evidence type="ECO:0000256" key="1">
    <source>
        <dbReference type="SAM" id="MobiDB-lite"/>
    </source>
</evidence>
<dbReference type="RefSeq" id="XP_033600312.1">
    <property type="nucleotide sequence ID" value="XM_033743965.1"/>
</dbReference>
<reference evidence="2" key="1">
    <citation type="journal article" date="2020" name="Stud. Mycol.">
        <title>101 Dothideomycetes genomes: a test case for predicting lifestyles and emergence of pathogens.</title>
        <authorList>
            <person name="Haridas S."/>
            <person name="Albert R."/>
            <person name="Binder M."/>
            <person name="Bloem J."/>
            <person name="Labutti K."/>
            <person name="Salamov A."/>
            <person name="Andreopoulos B."/>
            <person name="Baker S."/>
            <person name="Barry K."/>
            <person name="Bills G."/>
            <person name="Bluhm B."/>
            <person name="Cannon C."/>
            <person name="Castanera R."/>
            <person name="Culley D."/>
            <person name="Daum C."/>
            <person name="Ezra D."/>
            <person name="Gonzalez J."/>
            <person name="Henrissat B."/>
            <person name="Kuo A."/>
            <person name="Liang C."/>
            <person name="Lipzen A."/>
            <person name="Lutzoni F."/>
            <person name="Magnuson J."/>
            <person name="Mondo S."/>
            <person name="Nolan M."/>
            <person name="Ohm R."/>
            <person name="Pangilinan J."/>
            <person name="Park H.-J."/>
            <person name="Ramirez L."/>
            <person name="Alfaro M."/>
            <person name="Sun H."/>
            <person name="Tritt A."/>
            <person name="Yoshinaga Y."/>
            <person name="Zwiers L.-H."/>
            <person name="Turgeon B."/>
            <person name="Goodwin S."/>
            <person name="Spatafora J."/>
            <person name="Crous P."/>
            <person name="Grigoriev I."/>
        </authorList>
    </citation>
    <scope>NUCLEOTIDE SEQUENCE</scope>
    <source>
        <strain evidence="2">CBS 121739</strain>
    </source>
</reference>
<protein>
    <submittedName>
        <fullName evidence="2">Uncharacterized protein</fullName>
    </submittedName>
</protein>
<feature type="compositionally biased region" description="Polar residues" evidence="1">
    <location>
        <begin position="14"/>
        <end position="23"/>
    </location>
</feature>
<organism evidence="2 3">
    <name type="scientific">Pseudovirgaria hyperparasitica</name>
    <dbReference type="NCBI Taxonomy" id="470096"/>
    <lineage>
        <taxon>Eukaryota</taxon>
        <taxon>Fungi</taxon>
        <taxon>Dikarya</taxon>
        <taxon>Ascomycota</taxon>
        <taxon>Pezizomycotina</taxon>
        <taxon>Dothideomycetes</taxon>
        <taxon>Dothideomycetes incertae sedis</taxon>
        <taxon>Acrospermales</taxon>
        <taxon>Acrospermaceae</taxon>
        <taxon>Pseudovirgaria</taxon>
    </lineage>
</organism>
<proteinExistence type="predicted"/>
<dbReference type="AlphaFoldDB" id="A0A6A6W9T7"/>
<evidence type="ECO:0000313" key="2">
    <source>
        <dbReference type="EMBL" id="KAF2757861.1"/>
    </source>
</evidence>
<name>A0A6A6W9T7_9PEZI</name>
<gene>
    <name evidence="2" type="ORF">EJ05DRAFT_476167</name>
</gene>